<accession>G3HBA0</accession>
<dbReference type="AlphaFoldDB" id="G3HBA0"/>
<proteinExistence type="predicted"/>
<organism evidence="1 2">
    <name type="scientific">Cricetulus griseus</name>
    <name type="common">Chinese hamster</name>
    <name type="synonym">Cricetulus barabensis griseus</name>
    <dbReference type="NCBI Taxonomy" id="10029"/>
    <lineage>
        <taxon>Eukaryota</taxon>
        <taxon>Metazoa</taxon>
        <taxon>Chordata</taxon>
        <taxon>Craniata</taxon>
        <taxon>Vertebrata</taxon>
        <taxon>Euteleostomi</taxon>
        <taxon>Mammalia</taxon>
        <taxon>Eutheria</taxon>
        <taxon>Euarchontoglires</taxon>
        <taxon>Glires</taxon>
        <taxon>Rodentia</taxon>
        <taxon>Myomorpha</taxon>
        <taxon>Muroidea</taxon>
        <taxon>Cricetidae</taxon>
        <taxon>Cricetinae</taxon>
        <taxon>Cricetulus</taxon>
    </lineage>
</organism>
<evidence type="ECO:0000313" key="2">
    <source>
        <dbReference type="Proteomes" id="UP000001075"/>
    </source>
</evidence>
<dbReference type="EMBL" id="JH000265">
    <property type="protein sequence ID" value="EGW01250.1"/>
    <property type="molecule type" value="Genomic_DNA"/>
</dbReference>
<name>G3HBA0_CRIGR</name>
<evidence type="ECO:0000313" key="1">
    <source>
        <dbReference type="EMBL" id="EGW01250.1"/>
    </source>
</evidence>
<dbReference type="Proteomes" id="UP000001075">
    <property type="component" value="Unassembled WGS sequence"/>
</dbReference>
<dbReference type="InParanoid" id="G3HBA0"/>
<sequence length="163" mass="17729">MAGQWRRGNCRSSCERGFCKRSEKAAVQLCASPSGSGLHFNQRALTLWEKDSFVGLKQMAPAPSASRSSGLPLLQESGHKGFPTVDGVDGAMIGARYPAPSHHTHYCAYLSEMHPGPPCLTGIPVETGPWYWYPSSQGTLNSVTSELCDMKENYHVLIICPDS</sequence>
<reference evidence="2" key="1">
    <citation type="journal article" date="2011" name="Nat. Biotechnol.">
        <title>The genomic sequence of the Chinese hamster ovary (CHO)-K1 cell line.</title>
        <authorList>
            <person name="Xu X."/>
            <person name="Nagarajan H."/>
            <person name="Lewis N.E."/>
            <person name="Pan S."/>
            <person name="Cai Z."/>
            <person name="Liu X."/>
            <person name="Chen W."/>
            <person name="Xie M."/>
            <person name="Wang W."/>
            <person name="Hammond S."/>
            <person name="Andersen M.R."/>
            <person name="Neff N."/>
            <person name="Passarelli B."/>
            <person name="Koh W."/>
            <person name="Fan H.C."/>
            <person name="Wang J."/>
            <person name="Gui Y."/>
            <person name="Lee K.H."/>
            <person name="Betenbaugh M.J."/>
            <person name="Quake S.R."/>
            <person name="Famili I."/>
            <person name="Palsson B.O."/>
            <person name="Wang J."/>
        </authorList>
    </citation>
    <scope>NUCLEOTIDE SEQUENCE [LARGE SCALE GENOMIC DNA]</scope>
    <source>
        <strain evidence="2">CHO K1 cell line</strain>
    </source>
</reference>
<protein>
    <submittedName>
        <fullName evidence="1">Uncharacterized protein</fullName>
    </submittedName>
</protein>
<gene>
    <name evidence="1" type="ORF">I79_007725</name>
</gene>